<organism evidence="1">
    <name type="scientific">Mesocestoides corti</name>
    <name type="common">Flatworm</name>
    <dbReference type="NCBI Taxonomy" id="53468"/>
    <lineage>
        <taxon>Eukaryota</taxon>
        <taxon>Metazoa</taxon>
        <taxon>Spiralia</taxon>
        <taxon>Lophotrochozoa</taxon>
        <taxon>Platyhelminthes</taxon>
        <taxon>Cestoda</taxon>
        <taxon>Eucestoda</taxon>
        <taxon>Cyclophyllidea</taxon>
        <taxon>Mesocestoididae</taxon>
        <taxon>Mesocestoides</taxon>
    </lineage>
</organism>
<proteinExistence type="predicted"/>
<protein>
    <submittedName>
        <fullName evidence="1">Uncharacterized protein</fullName>
    </submittedName>
</protein>
<evidence type="ECO:0000313" key="1">
    <source>
        <dbReference type="WBParaSite" id="MCU_004383-RA"/>
    </source>
</evidence>
<accession>A0A5K3EZN0</accession>
<reference evidence="1" key="1">
    <citation type="submission" date="2019-11" db="UniProtKB">
        <authorList>
            <consortium name="WormBaseParasite"/>
        </authorList>
    </citation>
    <scope>IDENTIFICATION</scope>
</reference>
<name>A0A5K3EZN0_MESCO</name>
<dbReference type="WBParaSite" id="MCU_004383-RA">
    <property type="protein sequence ID" value="MCU_004383-RA"/>
    <property type="gene ID" value="MCU_004383"/>
</dbReference>
<sequence>MGHYTVRCGVRGVSNWIFYQHWMSTTVQGTKPEAEDSFTPEGETVWRRIKAQTYWTTWPQTMLCFYAFQWHARMVSSQLETDISDEQYILGGMAKVVDSDGWRLTCCSGL</sequence>
<dbReference type="AlphaFoldDB" id="A0A5K3EZN0"/>